<accession>A0ABS6N905</accession>
<protein>
    <recommendedName>
        <fullName evidence="5">Lipoprotein</fullName>
    </recommendedName>
</protein>
<evidence type="ECO:0000256" key="1">
    <source>
        <dbReference type="SAM" id="MobiDB-lite"/>
    </source>
</evidence>
<organism evidence="3 4">
    <name type="scientific">Thalassococcus arenae</name>
    <dbReference type="NCBI Taxonomy" id="2851652"/>
    <lineage>
        <taxon>Bacteria</taxon>
        <taxon>Pseudomonadati</taxon>
        <taxon>Pseudomonadota</taxon>
        <taxon>Alphaproteobacteria</taxon>
        <taxon>Rhodobacterales</taxon>
        <taxon>Roseobacteraceae</taxon>
        <taxon>Thalassococcus</taxon>
    </lineage>
</organism>
<feature type="chain" id="PRO_5045561733" description="Lipoprotein" evidence="2">
    <location>
        <begin position="22"/>
        <end position="84"/>
    </location>
</feature>
<evidence type="ECO:0000313" key="3">
    <source>
        <dbReference type="EMBL" id="MBV2360477.1"/>
    </source>
</evidence>
<keyword evidence="4" id="KW-1185">Reference proteome</keyword>
<dbReference type="EMBL" id="JAHRWL010000002">
    <property type="protein sequence ID" value="MBV2360477.1"/>
    <property type="molecule type" value="Genomic_DNA"/>
</dbReference>
<name>A0ABS6N905_9RHOB</name>
<evidence type="ECO:0008006" key="5">
    <source>
        <dbReference type="Google" id="ProtNLM"/>
    </source>
</evidence>
<evidence type="ECO:0000256" key="2">
    <source>
        <dbReference type="SAM" id="SignalP"/>
    </source>
</evidence>
<feature type="region of interest" description="Disordered" evidence="1">
    <location>
        <begin position="56"/>
        <end position="84"/>
    </location>
</feature>
<dbReference type="PROSITE" id="PS51257">
    <property type="entry name" value="PROKAR_LIPOPROTEIN"/>
    <property type="match status" value="1"/>
</dbReference>
<keyword evidence="2" id="KW-0732">Signal</keyword>
<evidence type="ECO:0000313" key="4">
    <source>
        <dbReference type="Proteomes" id="UP001166293"/>
    </source>
</evidence>
<sequence length="84" mass="9001">MQTIVRNSAIYACLIGLAACAAPPPEPVTVQPVYDKFGDAECPDNYVFDNLVCVPVPQREPDRSGQNGEDGDRDPGRNQGPARG</sequence>
<comment type="caution">
    <text evidence="3">The sequence shown here is derived from an EMBL/GenBank/DDBJ whole genome shotgun (WGS) entry which is preliminary data.</text>
</comment>
<dbReference type="RefSeq" id="WP_217778646.1">
    <property type="nucleotide sequence ID" value="NZ_JAHRWL010000002.1"/>
</dbReference>
<gene>
    <name evidence="3" type="ORF">KUH32_11885</name>
</gene>
<reference evidence="3" key="1">
    <citation type="submission" date="2021-06" db="EMBL/GenBank/DDBJ databases">
        <title>Thalassococcus sp. CAU 1522 isolated from sea sand, Republic of Korea.</title>
        <authorList>
            <person name="Kim W."/>
        </authorList>
    </citation>
    <scope>NUCLEOTIDE SEQUENCE</scope>
    <source>
        <strain evidence="3">CAU 1522</strain>
    </source>
</reference>
<proteinExistence type="predicted"/>
<dbReference type="Proteomes" id="UP001166293">
    <property type="component" value="Unassembled WGS sequence"/>
</dbReference>
<feature type="signal peptide" evidence="2">
    <location>
        <begin position="1"/>
        <end position="21"/>
    </location>
</feature>